<name>A0ABP0HI52_9DINO</name>
<protein>
    <submittedName>
        <fullName evidence="1">Copia protein</fullName>
    </submittedName>
</protein>
<gene>
    <name evidence="1" type="ORF">SCF082_LOCUS1987</name>
</gene>
<feature type="non-terminal residue" evidence="1">
    <location>
        <position position="1"/>
    </location>
</feature>
<comment type="caution">
    <text evidence="1">The sequence shown here is derived from an EMBL/GenBank/DDBJ whole genome shotgun (WGS) entry which is preliminary data.</text>
</comment>
<proteinExistence type="predicted"/>
<feature type="non-terminal residue" evidence="1">
    <location>
        <position position="126"/>
    </location>
</feature>
<dbReference type="EMBL" id="CAXAMM010000991">
    <property type="protein sequence ID" value="CAK8989832.1"/>
    <property type="molecule type" value="Genomic_DNA"/>
</dbReference>
<keyword evidence="2" id="KW-1185">Reference proteome</keyword>
<accession>A0ABP0HI52</accession>
<evidence type="ECO:0000313" key="2">
    <source>
        <dbReference type="Proteomes" id="UP001642464"/>
    </source>
</evidence>
<dbReference type="Proteomes" id="UP001642464">
    <property type="component" value="Unassembled WGS sequence"/>
</dbReference>
<organism evidence="1 2">
    <name type="scientific">Durusdinium trenchii</name>
    <dbReference type="NCBI Taxonomy" id="1381693"/>
    <lineage>
        <taxon>Eukaryota</taxon>
        <taxon>Sar</taxon>
        <taxon>Alveolata</taxon>
        <taxon>Dinophyceae</taxon>
        <taxon>Suessiales</taxon>
        <taxon>Symbiodiniaceae</taxon>
        <taxon>Durusdinium</taxon>
    </lineage>
</organism>
<reference evidence="1 2" key="1">
    <citation type="submission" date="2024-02" db="EMBL/GenBank/DDBJ databases">
        <authorList>
            <person name="Chen Y."/>
            <person name="Shah S."/>
            <person name="Dougan E. K."/>
            <person name="Thang M."/>
            <person name="Chan C."/>
        </authorList>
    </citation>
    <scope>NUCLEOTIDE SEQUENCE [LARGE SCALE GENOMIC DNA]</scope>
</reference>
<evidence type="ECO:0000313" key="1">
    <source>
        <dbReference type="EMBL" id="CAK8989832.1"/>
    </source>
</evidence>
<sequence length="126" mass="14033">AEVSWATLDKTQRAAMANAKQLEVDQWLGQKVREGFVGIVPPGPPGRLTRTRWALVFKKVDDDPIKVKCKAITPTSLWLSCHRRWPQWKADAKSTFLQGGETPKSRDIFLQPVAELAAGLQMPPNG</sequence>